<keyword evidence="2" id="KW-0326">Glycosidase</keyword>
<dbReference type="GO" id="GO:0005975">
    <property type="term" value="P:carbohydrate metabolic process"/>
    <property type="evidence" value="ECO:0007669"/>
    <property type="project" value="InterPro"/>
</dbReference>
<keyword evidence="3" id="KW-0732">Signal</keyword>
<dbReference type="GO" id="GO:0004553">
    <property type="term" value="F:hydrolase activity, hydrolyzing O-glycosyl compounds"/>
    <property type="evidence" value="ECO:0007669"/>
    <property type="project" value="InterPro"/>
</dbReference>
<feature type="signal peptide" evidence="3">
    <location>
        <begin position="1"/>
        <end position="23"/>
    </location>
</feature>
<dbReference type="InterPro" id="IPR013780">
    <property type="entry name" value="Glyco_hydro_b"/>
</dbReference>
<name>A0A414WE14_BACUN</name>
<dbReference type="Pfam" id="PF13802">
    <property type="entry name" value="Gal_mutarotas_2"/>
    <property type="match status" value="1"/>
</dbReference>
<evidence type="ECO:0000256" key="1">
    <source>
        <dbReference type="ARBA" id="ARBA00007806"/>
    </source>
</evidence>
<reference evidence="8 9" key="1">
    <citation type="submission" date="2018-08" db="EMBL/GenBank/DDBJ databases">
        <title>A genome reference for cultivated species of the human gut microbiota.</title>
        <authorList>
            <person name="Zou Y."/>
            <person name="Xue W."/>
            <person name="Luo G."/>
        </authorList>
    </citation>
    <scope>NUCLEOTIDE SEQUENCE [LARGE SCALE GENOMIC DNA]</scope>
    <source>
        <strain evidence="8 9">AM18-14LB</strain>
    </source>
</reference>
<evidence type="ECO:0000259" key="4">
    <source>
        <dbReference type="Pfam" id="PF01055"/>
    </source>
</evidence>
<dbReference type="Gene3D" id="3.20.20.80">
    <property type="entry name" value="Glycosidases"/>
    <property type="match status" value="1"/>
</dbReference>
<dbReference type="InterPro" id="IPR051816">
    <property type="entry name" value="Glycosyl_Hydrolase_31"/>
</dbReference>
<dbReference type="GO" id="GO:0030246">
    <property type="term" value="F:carbohydrate binding"/>
    <property type="evidence" value="ECO:0007669"/>
    <property type="project" value="InterPro"/>
</dbReference>
<sequence>MRTKKVTGLTMLFLALIATPLWGQSYQKTSCGIKANVCSMNVEVQFYSPEIVRIIKSPIGTDFVKKSFSVIKTPEETDYSVREQNDCVVLKSKAVEITLNLKTGKVAYADAKGNSLLTEKDYGTQFTPVAYRECETYLVRQAFMLDRDEAIYGLGQLQQGKMNQRNQMVHLRNVNSTICIPYIQSIKGYSVFWDNYSPTTFTDNPMETAFDSQAGDCADYYFMYGENADGVVRCMRDLTGQVQMNALWTYGFWQSRERYQSQEELLDVVKKYRELGVPLDGIIQDWQYWGTDQKDWNAVEFGNPLFPNPQKMMEDVHKMNAHIIASVWPSFGNNTNIYKELNSKNLLLDFKTFPESAKVYDTFNPEARNIYWDYMNKNLFAKGMDGWWLDATEPEFFDNDDKLNQKTYAGLYRKVFNAFPIVSVGGVYDHQRAVSSDKRVFILTRSAFAGQQRYGANSWSGDIRSTWDVLRKQIPAGLNFSICGIPYWNTDIGGFHAYTYPDGIKDPAYRELYVRWTQFGTFTPMMRSHGTSTPREIYLMGEKGSWEFNTLEKYMNLRYLLLPYLYSTAWSVSTNGDTYMRALFMDFPQDKKVYDMADEYMFGRALLVAPVTEPMYVDKDKSVNLERVKTKPVYLPAGCSWFDFWTGEQFSGQQTINREVPIDIMPLYVRAGSILPIGPKVQYATETKWSTLEIRIYPGADGEFLLYEDENDNYNYEKGAYSTIAFKWDDTRKTLIIGDRKGKFPGMLKNRKFNIVLVEKGHGASDQPTAKADKTVSYFGKKLQIKL</sequence>
<evidence type="ECO:0000313" key="9">
    <source>
        <dbReference type="Proteomes" id="UP000283766"/>
    </source>
</evidence>
<keyword evidence="2" id="KW-0378">Hydrolase</keyword>
<evidence type="ECO:0000256" key="2">
    <source>
        <dbReference type="RuleBase" id="RU361185"/>
    </source>
</evidence>
<dbReference type="PANTHER" id="PTHR43863">
    <property type="entry name" value="HYDROLASE, PUTATIVE (AFU_ORTHOLOGUE AFUA_1G03140)-RELATED"/>
    <property type="match status" value="1"/>
</dbReference>
<dbReference type="Pfam" id="PF21365">
    <property type="entry name" value="Glyco_hydro_31_3rd"/>
    <property type="match status" value="1"/>
</dbReference>
<evidence type="ECO:0000313" key="8">
    <source>
        <dbReference type="EMBL" id="RHH32150.1"/>
    </source>
</evidence>
<dbReference type="SUPFAM" id="SSF74650">
    <property type="entry name" value="Galactose mutarotase-like"/>
    <property type="match status" value="1"/>
</dbReference>
<dbReference type="InterPro" id="IPR025887">
    <property type="entry name" value="Glyco_hydro_31_N_dom"/>
</dbReference>
<dbReference type="Gene3D" id="2.60.40.1180">
    <property type="entry name" value="Golgi alpha-mannosidase II"/>
    <property type="match status" value="2"/>
</dbReference>
<dbReference type="RefSeq" id="WP_118274401.1">
    <property type="nucleotide sequence ID" value="NZ_CAXSNS010000003.1"/>
</dbReference>
<accession>A0A414WE14</accession>
<dbReference type="CDD" id="cd06591">
    <property type="entry name" value="GH31_xylosidase_XylS"/>
    <property type="match status" value="1"/>
</dbReference>
<feature type="domain" description="DUF5110" evidence="6">
    <location>
        <begin position="691"/>
        <end position="759"/>
    </location>
</feature>
<dbReference type="SUPFAM" id="SSF51011">
    <property type="entry name" value="Glycosyl hydrolase domain"/>
    <property type="match status" value="1"/>
</dbReference>
<comment type="similarity">
    <text evidence="1 2">Belongs to the glycosyl hydrolase 31 family.</text>
</comment>
<dbReference type="InterPro" id="IPR033403">
    <property type="entry name" value="DUF5110"/>
</dbReference>
<dbReference type="InterPro" id="IPR017853">
    <property type="entry name" value="GH"/>
</dbReference>
<dbReference type="Proteomes" id="UP000283766">
    <property type="component" value="Unassembled WGS sequence"/>
</dbReference>
<evidence type="ECO:0000259" key="5">
    <source>
        <dbReference type="Pfam" id="PF13802"/>
    </source>
</evidence>
<feature type="chain" id="PRO_5019336536" evidence="3">
    <location>
        <begin position="24"/>
        <end position="787"/>
    </location>
</feature>
<evidence type="ECO:0000259" key="7">
    <source>
        <dbReference type="Pfam" id="PF21365"/>
    </source>
</evidence>
<dbReference type="Pfam" id="PF01055">
    <property type="entry name" value="Glyco_hydro_31_2nd"/>
    <property type="match status" value="1"/>
</dbReference>
<dbReference type="InterPro" id="IPR048395">
    <property type="entry name" value="Glyco_hydro_31_C"/>
</dbReference>
<organism evidence="8 9">
    <name type="scientific">Bacteroides uniformis</name>
    <dbReference type="NCBI Taxonomy" id="820"/>
    <lineage>
        <taxon>Bacteria</taxon>
        <taxon>Pseudomonadati</taxon>
        <taxon>Bacteroidota</taxon>
        <taxon>Bacteroidia</taxon>
        <taxon>Bacteroidales</taxon>
        <taxon>Bacteroidaceae</taxon>
        <taxon>Bacteroides</taxon>
    </lineage>
</organism>
<dbReference type="EMBL" id="QRJL01000004">
    <property type="protein sequence ID" value="RHH32150.1"/>
    <property type="molecule type" value="Genomic_DNA"/>
</dbReference>
<dbReference type="Gene3D" id="2.60.40.1760">
    <property type="entry name" value="glycosyl hydrolase (family 31)"/>
    <property type="match status" value="1"/>
</dbReference>
<dbReference type="InterPro" id="IPR000322">
    <property type="entry name" value="Glyco_hydro_31_TIM"/>
</dbReference>
<dbReference type="SUPFAM" id="SSF51445">
    <property type="entry name" value="(Trans)glycosidases"/>
    <property type="match status" value="1"/>
</dbReference>
<dbReference type="InterPro" id="IPR011013">
    <property type="entry name" value="Gal_mutarotase_sf_dom"/>
</dbReference>
<evidence type="ECO:0000256" key="3">
    <source>
        <dbReference type="SAM" id="SignalP"/>
    </source>
</evidence>
<dbReference type="Pfam" id="PF17137">
    <property type="entry name" value="DUF5110"/>
    <property type="match status" value="1"/>
</dbReference>
<dbReference type="AlphaFoldDB" id="A0A414WE14"/>
<dbReference type="PANTHER" id="PTHR43863:SF2">
    <property type="entry name" value="MALTASE-GLUCOAMYLASE"/>
    <property type="match status" value="1"/>
</dbReference>
<feature type="domain" description="Glycosyl hydrolase family 31 C-terminal" evidence="7">
    <location>
        <begin position="576"/>
        <end position="675"/>
    </location>
</feature>
<feature type="domain" description="Glycoside hydrolase family 31 N-terminal" evidence="5">
    <location>
        <begin position="42"/>
        <end position="201"/>
    </location>
</feature>
<comment type="caution">
    <text evidence="8">The sequence shown here is derived from an EMBL/GenBank/DDBJ whole genome shotgun (WGS) entry which is preliminary data.</text>
</comment>
<proteinExistence type="inferred from homology"/>
<gene>
    <name evidence="8" type="ORF">DW216_09190</name>
</gene>
<evidence type="ECO:0000259" key="6">
    <source>
        <dbReference type="Pfam" id="PF17137"/>
    </source>
</evidence>
<dbReference type="CDD" id="cd14752">
    <property type="entry name" value="GH31_N"/>
    <property type="match status" value="1"/>
</dbReference>
<feature type="domain" description="Glycoside hydrolase family 31 TIM barrel" evidence="4">
    <location>
        <begin position="243"/>
        <end position="567"/>
    </location>
</feature>
<protein>
    <submittedName>
        <fullName evidence="8">DUF5110 domain-containing protein</fullName>
    </submittedName>
</protein>